<evidence type="ECO:0000256" key="1">
    <source>
        <dbReference type="SAM" id="SignalP"/>
    </source>
</evidence>
<feature type="chain" id="PRO_5020229982" evidence="1">
    <location>
        <begin position="20"/>
        <end position="113"/>
    </location>
</feature>
<name>A0A4U7BF64_9PEZI</name>
<reference evidence="2 3" key="1">
    <citation type="submission" date="2018-02" db="EMBL/GenBank/DDBJ databases">
        <title>Draft genome sequences of Elsinoe sp., causing black scab on jojoba.</title>
        <authorList>
            <person name="Stodart B."/>
            <person name="Jeffress S."/>
            <person name="Ash G."/>
            <person name="Arun Chinnappa K."/>
        </authorList>
    </citation>
    <scope>NUCLEOTIDE SEQUENCE [LARGE SCALE GENOMIC DNA]</scope>
    <source>
        <strain evidence="2 3">Hillstone_2</strain>
    </source>
</reference>
<gene>
    <name evidence="2" type="ORF">C1H76_0881</name>
</gene>
<accession>A0A4U7BF64</accession>
<keyword evidence="1" id="KW-0732">Signal</keyword>
<dbReference type="Proteomes" id="UP000308133">
    <property type="component" value="Unassembled WGS sequence"/>
</dbReference>
<comment type="caution">
    <text evidence="2">The sequence shown here is derived from an EMBL/GenBank/DDBJ whole genome shotgun (WGS) entry which is preliminary data.</text>
</comment>
<feature type="signal peptide" evidence="1">
    <location>
        <begin position="1"/>
        <end position="19"/>
    </location>
</feature>
<organism evidence="2 3">
    <name type="scientific">Elsinoe australis</name>
    <dbReference type="NCBI Taxonomy" id="40998"/>
    <lineage>
        <taxon>Eukaryota</taxon>
        <taxon>Fungi</taxon>
        <taxon>Dikarya</taxon>
        <taxon>Ascomycota</taxon>
        <taxon>Pezizomycotina</taxon>
        <taxon>Dothideomycetes</taxon>
        <taxon>Dothideomycetidae</taxon>
        <taxon>Myriangiales</taxon>
        <taxon>Elsinoaceae</taxon>
        <taxon>Elsinoe</taxon>
    </lineage>
</organism>
<evidence type="ECO:0000313" key="2">
    <source>
        <dbReference type="EMBL" id="TKX26727.1"/>
    </source>
</evidence>
<dbReference type="EMBL" id="PTQR01000011">
    <property type="protein sequence ID" value="TKX26727.1"/>
    <property type="molecule type" value="Genomic_DNA"/>
</dbReference>
<dbReference type="AlphaFoldDB" id="A0A4U7BF64"/>
<protein>
    <submittedName>
        <fullName evidence="2">Uncharacterized protein</fullName>
    </submittedName>
</protein>
<sequence length="113" mass="12405">MLGFKTMILLTAAATHALAATATRANLQLCGDRNFGKCEDIDFIVGDCVFAGQLNDKVSSLDTKGRFCKFYVDTGCRDGNGHIDYNGKLSDIRGDYRSVISTKNDDISSFRCY</sequence>
<evidence type="ECO:0000313" key="3">
    <source>
        <dbReference type="Proteomes" id="UP000308133"/>
    </source>
</evidence>
<proteinExistence type="predicted"/>